<dbReference type="OrthoDB" id="9821764at2"/>
<evidence type="ECO:0000313" key="2">
    <source>
        <dbReference type="Proteomes" id="UP000183954"/>
    </source>
</evidence>
<dbReference type="AlphaFoldDB" id="A0A1M5QG07"/>
<proteinExistence type="predicted"/>
<accession>A0A1M5QG07</accession>
<dbReference type="RefSeq" id="WP_073027231.1">
    <property type="nucleotide sequence ID" value="NZ_FQXJ01000003.1"/>
</dbReference>
<gene>
    <name evidence="1" type="ORF">SAMN02746098_00244</name>
</gene>
<reference evidence="2" key="1">
    <citation type="submission" date="2016-11" db="EMBL/GenBank/DDBJ databases">
        <authorList>
            <person name="Varghese N."/>
            <person name="Submissions S."/>
        </authorList>
    </citation>
    <scope>NUCLEOTIDE SEQUENCE [LARGE SCALE GENOMIC DNA]</scope>
    <source>
        <strain evidence="2">DSM 15449</strain>
    </source>
</reference>
<sequence length="324" mass="37548">MRYTVRSIVHFPHDVFGGPIQSLTINLCDDVWTFQPTKLNNPIIIRGLITPNEVGLIEEANKQRFVEIKVITDAEDMIQSWLIAQNIVETFCSWLTFLSLSPYRIIKWLDSSASEENKLVVGMSYRAPKDVESPIQSHSYSPALNYDFGIWLKDNIPLNLVYPLRCYRKGKISDREEEKIILWVTALEGISELLHCQGAQKIICENCGAEIFESPIASKDGILNFIREILGYSRKKIYEPIWHVRSKFIHSDLIKGLKYNTEQISVIMEATEALLVSTISYYVLTQTNIPFKNKDLILNNYHFEHPFFGQYIQQREKLEKLKQI</sequence>
<protein>
    <submittedName>
        <fullName evidence="1">Uncharacterized protein</fullName>
    </submittedName>
</protein>
<dbReference type="Proteomes" id="UP000183954">
    <property type="component" value="Unassembled WGS sequence"/>
</dbReference>
<evidence type="ECO:0000313" key="1">
    <source>
        <dbReference type="EMBL" id="SHH12858.1"/>
    </source>
</evidence>
<name>A0A1M5QG07_9FIRM</name>
<keyword evidence="2" id="KW-1185">Reference proteome</keyword>
<organism evidence="1 2">
    <name type="scientific">Desulfosporosinus lacus DSM 15449</name>
    <dbReference type="NCBI Taxonomy" id="1121420"/>
    <lineage>
        <taxon>Bacteria</taxon>
        <taxon>Bacillati</taxon>
        <taxon>Bacillota</taxon>
        <taxon>Clostridia</taxon>
        <taxon>Eubacteriales</taxon>
        <taxon>Desulfitobacteriaceae</taxon>
        <taxon>Desulfosporosinus</taxon>
    </lineage>
</organism>
<dbReference type="EMBL" id="FQXJ01000003">
    <property type="protein sequence ID" value="SHH12858.1"/>
    <property type="molecule type" value="Genomic_DNA"/>
</dbReference>